<accession>U3B551</accession>
<proteinExistence type="predicted"/>
<keyword evidence="3" id="KW-1185">Reference proteome</keyword>
<gene>
    <name evidence="2" type="ORF">VEZ01S_49_00230</name>
</gene>
<keyword evidence="1" id="KW-1133">Transmembrane helix</keyword>
<evidence type="ECO:0000313" key="2">
    <source>
        <dbReference type="EMBL" id="GAD81065.1"/>
    </source>
</evidence>
<protein>
    <submittedName>
        <fullName evidence="2">Uncharacterized protein</fullName>
    </submittedName>
</protein>
<evidence type="ECO:0000256" key="1">
    <source>
        <dbReference type="SAM" id="Phobius"/>
    </source>
</evidence>
<sequence length="53" mass="6460">MYVKQMYSPEFSFNYFYIPFCSQALLYAAYDALFLERDKKEAETYMSGYKLKR</sequence>
<feature type="transmembrane region" description="Helical" evidence="1">
    <location>
        <begin position="12"/>
        <end position="30"/>
    </location>
</feature>
<comment type="caution">
    <text evidence="2">The sequence shown here is derived from an EMBL/GenBank/DDBJ whole genome shotgun (WGS) entry which is preliminary data.</text>
</comment>
<dbReference type="STRING" id="1219080.VEZ01S_49_00230"/>
<dbReference type="AlphaFoldDB" id="U3B551"/>
<dbReference type="Proteomes" id="UP000016562">
    <property type="component" value="Unassembled WGS sequence"/>
</dbReference>
<dbReference type="EMBL" id="BATM01000049">
    <property type="protein sequence ID" value="GAD81065.1"/>
    <property type="molecule type" value="Genomic_DNA"/>
</dbReference>
<name>U3B551_9VIBR</name>
<keyword evidence="1" id="KW-0472">Membrane</keyword>
<organism evidence="2 3">
    <name type="scientific">Vibrio ezurae NBRC 102218</name>
    <dbReference type="NCBI Taxonomy" id="1219080"/>
    <lineage>
        <taxon>Bacteria</taxon>
        <taxon>Pseudomonadati</taxon>
        <taxon>Pseudomonadota</taxon>
        <taxon>Gammaproteobacteria</taxon>
        <taxon>Vibrionales</taxon>
        <taxon>Vibrionaceae</taxon>
        <taxon>Vibrio</taxon>
    </lineage>
</organism>
<keyword evidence="1" id="KW-0812">Transmembrane</keyword>
<evidence type="ECO:0000313" key="3">
    <source>
        <dbReference type="Proteomes" id="UP000016562"/>
    </source>
</evidence>
<reference evidence="2 3" key="1">
    <citation type="submission" date="2013-09" db="EMBL/GenBank/DDBJ databases">
        <title>Whole genome shotgun sequence of Vibrio ezurae NBRC 102218.</title>
        <authorList>
            <person name="Yoshida I."/>
            <person name="Hosoyama A."/>
            <person name="Numata M."/>
            <person name="Hashimoto M."/>
            <person name="Hosoyama Y."/>
            <person name="Tsuchikane K."/>
            <person name="Noguchi M."/>
            <person name="Hirakata S."/>
            <person name="Ichikawa N."/>
            <person name="Ohji S."/>
            <person name="Yamazoe A."/>
            <person name="Fujita N."/>
        </authorList>
    </citation>
    <scope>NUCLEOTIDE SEQUENCE [LARGE SCALE GENOMIC DNA]</scope>
    <source>
        <strain evidence="2 3">NBRC 102218</strain>
    </source>
</reference>